<evidence type="ECO:0000313" key="1">
    <source>
        <dbReference type="EMBL" id="EEG25235.1"/>
    </source>
</evidence>
<organism evidence="1 2">
    <name type="scientific">Eikenella corrodens ATCC 23834</name>
    <dbReference type="NCBI Taxonomy" id="546274"/>
    <lineage>
        <taxon>Bacteria</taxon>
        <taxon>Pseudomonadati</taxon>
        <taxon>Pseudomonadota</taxon>
        <taxon>Betaproteobacteria</taxon>
        <taxon>Neisseriales</taxon>
        <taxon>Neisseriaceae</taxon>
        <taxon>Eikenella</taxon>
    </lineage>
</organism>
<protein>
    <submittedName>
        <fullName evidence="1">Uncharacterized protein</fullName>
    </submittedName>
</protein>
<sequence>MHFGAVITHAEVQLKAVAKAQCVVPIKIRVIGLSADQEFFFITVGSQAVGIENVCPITGVAIGVALARSAHAVGHIPRQAFAKIEMFFGSHFELVGIVIQAAADEIVFGIPPHSLNVILLGNIPSQGGHADFLSVEAHCQLVPRPPFQQVFVFQANAAAVGHVLAVAVAGAVISTKQIRELIRFPILSGGFVNTAQIVAVVEVIAEAEQVGMIFSVLRVRGAACHAAICCITKLVVVIEAQIDVLAFFMVFGFVPVTHSAHHQGIKPAQPTGSGNAGQPLFGAAQVAGFHADMVWLIFIHIIARRFGAVNHCAAQCAAAGGDRISAFADGYLAHVLQFGSVAVGVEVAICPKQFLESRRRAAFTLVEAVHYDGYAIFIHAADTETIGAGTAAFGHTDPWIVAHHIADVLHHFFIQLLAADAFAAKLARRMPATLDFDGFQLGGTGIVRFARCPNRSREDAAQSQEQNAWPVLMDMCFHDSVSELKME</sequence>
<comment type="caution">
    <text evidence="1">The sequence shown here is derived from an EMBL/GenBank/DDBJ whole genome shotgun (WGS) entry which is preliminary data.</text>
</comment>
<dbReference type="Proteomes" id="UP000005837">
    <property type="component" value="Unassembled WGS sequence"/>
</dbReference>
<reference evidence="1 2" key="1">
    <citation type="submission" date="2009-01" db="EMBL/GenBank/DDBJ databases">
        <authorList>
            <person name="Fulton L."/>
            <person name="Clifton S."/>
            <person name="Chinwalla A.T."/>
            <person name="Mitreva M."/>
            <person name="Sodergren E."/>
            <person name="Weinstock G."/>
            <person name="Clifton S."/>
            <person name="Dooling D.J."/>
            <person name="Fulton B."/>
            <person name="Minx P."/>
            <person name="Pepin K.H."/>
            <person name="Johnson M."/>
            <person name="Bhonagiri V."/>
            <person name="Nash W.E."/>
            <person name="Mardis E.R."/>
            <person name="Wilson R.K."/>
        </authorList>
    </citation>
    <scope>NUCLEOTIDE SEQUENCE [LARGE SCALE GENOMIC DNA]</scope>
    <source>
        <strain evidence="1 2">ATCC 23834</strain>
    </source>
</reference>
<proteinExistence type="predicted"/>
<accession>C0DRT9</accession>
<dbReference type="HOGENOM" id="CLU_559892_0_0_4"/>
<name>C0DRT9_EIKCO</name>
<evidence type="ECO:0000313" key="2">
    <source>
        <dbReference type="Proteomes" id="UP000005837"/>
    </source>
</evidence>
<gene>
    <name evidence="1" type="ORF">EIKCOROL_00054</name>
</gene>
<dbReference type="EMBL" id="ACEA01000002">
    <property type="protein sequence ID" value="EEG25235.1"/>
    <property type="molecule type" value="Genomic_DNA"/>
</dbReference>
<dbReference type="AlphaFoldDB" id="C0DRT9"/>